<dbReference type="RefSeq" id="XP_029633092.1">
    <property type="nucleotide sequence ID" value="XM_029777232.2"/>
</dbReference>
<sequence length="205" mass="22622">MSNETASHIPCNSTSTCKPTPTSGTSGATYCGVVIGVLATLLCLAVIAFFVLVIYFKRKTTKIKLQEAKVTSARIQPFSAERQVRATSPMTDVKIEEPTENYPRNEYDVLPKRPEPPKPQTVRQHAPPTPPNVRQHKPPPSPSVRQHAPPTPPNVRKQNEITADDEYLAMDSNVNNGTGDVYENYGIESDDVYGNVQADDIYINN</sequence>
<dbReference type="KEGG" id="osn:115209105"/>
<dbReference type="Proteomes" id="UP000515154">
    <property type="component" value="Linkage group LG3"/>
</dbReference>
<organism evidence="3 4">
    <name type="scientific">Octopus sinensis</name>
    <name type="common">East Asian common octopus</name>
    <dbReference type="NCBI Taxonomy" id="2607531"/>
    <lineage>
        <taxon>Eukaryota</taxon>
        <taxon>Metazoa</taxon>
        <taxon>Spiralia</taxon>
        <taxon>Lophotrochozoa</taxon>
        <taxon>Mollusca</taxon>
        <taxon>Cephalopoda</taxon>
        <taxon>Coleoidea</taxon>
        <taxon>Octopodiformes</taxon>
        <taxon>Octopoda</taxon>
        <taxon>Incirrata</taxon>
        <taxon>Octopodidae</taxon>
        <taxon>Octopus</taxon>
    </lineage>
</organism>
<feature type="compositionally biased region" description="Basic and acidic residues" evidence="1">
    <location>
        <begin position="93"/>
        <end position="116"/>
    </location>
</feature>
<protein>
    <submittedName>
        <fullName evidence="4">WASH complex subunit 3</fullName>
    </submittedName>
</protein>
<evidence type="ECO:0000313" key="3">
    <source>
        <dbReference type="Proteomes" id="UP000515154"/>
    </source>
</evidence>
<accession>A0A6P7S4H2</accession>
<keyword evidence="2" id="KW-0812">Transmembrane</keyword>
<keyword evidence="3" id="KW-1185">Reference proteome</keyword>
<keyword evidence="2" id="KW-1133">Transmembrane helix</keyword>
<feature type="region of interest" description="Disordered" evidence="1">
    <location>
        <begin position="82"/>
        <end position="157"/>
    </location>
</feature>
<evidence type="ECO:0000313" key="4">
    <source>
        <dbReference type="RefSeq" id="XP_029633092.1"/>
    </source>
</evidence>
<dbReference type="AlphaFoldDB" id="A0A6P7S4H2"/>
<gene>
    <name evidence="4" type="primary">LOC115209105</name>
</gene>
<evidence type="ECO:0000256" key="1">
    <source>
        <dbReference type="SAM" id="MobiDB-lite"/>
    </source>
</evidence>
<name>A0A6P7S4H2_9MOLL</name>
<evidence type="ECO:0000256" key="2">
    <source>
        <dbReference type="SAM" id="Phobius"/>
    </source>
</evidence>
<feature type="region of interest" description="Disordered" evidence="1">
    <location>
        <begin position="1"/>
        <end position="22"/>
    </location>
</feature>
<keyword evidence="2" id="KW-0472">Membrane</keyword>
<feature type="transmembrane region" description="Helical" evidence="2">
    <location>
        <begin position="33"/>
        <end position="56"/>
    </location>
</feature>
<proteinExistence type="predicted"/>
<reference evidence="4" key="1">
    <citation type="submission" date="2025-08" db="UniProtKB">
        <authorList>
            <consortium name="RefSeq"/>
        </authorList>
    </citation>
    <scope>IDENTIFICATION</scope>
</reference>